<feature type="domain" description="Radical SAM core" evidence="5">
    <location>
        <begin position="57"/>
        <end position="285"/>
    </location>
</feature>
<name>A0AB73T0J1_9FIRM</name>
<dbReference type="PROSITE" id="PS51918">
    <property type="entry name" value="RADICAL_SAM"/>
    <property type="match status" value="1"/>
</dbReference>
<dbReference type="InterPro" id="IPR013785">
    <property type="entry name" value="Aldolase_TIM"/>
</dbReference>
<sequence>MEGFRLEEYLSRGTQRIVNEILKASIDNPKQSIFMLQYAGAARAAEKLRRKAEEEGEHIPPFLIASIARECNLHCKGCYARANESCPGECGQGTQDLKAVQLSREQWGDIFRQARELGIGFILLAGGEPFTRRDILEEAGKHRQILFPVFTNGTMLDTYFLKLLTDCRNLIPILSIEGNQGTTDERRGRGVYQRIMDSMEELMKRKLMFGASVTVTKKNLKEVTSDSFLDGLCQRGCRAVIFVEYVPADGNSYHLAPDEEDRTFMEKRLEKLREERDGMIYISFPGDEKSSGGCLAAGRGFFHINAAGGAEPCPFSPYSDTSLLNTTLREALKSPLFMRLKEEGILDGEHTGGCVLFGQENKVQALL</sequence>
<dbReference type="Gene3D" id="3.20.20.70">
    <property type="entry name" value="Aldolase class I"/>
    <property type="match status" value="1"/>
</dbReference>
<evidence type="ECO:0000256" key="2">
    <source>
        <dbReference type="ARBA" id="ARBA00022723"/>
    </source>
</evidence>
<evidence type="ECO:0000313" key="7">
    <source>
        <dbReference type="Proteomes" id="UP000245412"/>
    </source>
</evidence>
<protein>
    <submittedName>
        <fullName evidence="6">MoaA/NifB/PqqE/SkfB family radical SAM enzyme</fullName>
    </submittedName>
</protein>
<reference evidence="6 7" key="1">
    <citation type="submission" date="2018-05" db="EMBL/GenBank/DDBJ databases">
        <authorList>
            <person name="Goeker M."/>
            <person name="Huntemann M."/>
            <person name="Clum A."/>
            <person name="Pillay M."/>
            <person name="Palaniappan K."/>
            <person name="Varghese N."/>
            <person name="Mikhailova N."/>
            <person name="Stamatis D."/>
            <person name="Reddy T."/>
            <person name="Daum C."/>
            <person name="Shapiro N."/>
            <person name="Ivanova N."/>
            <person name="Kyrpides N."/>
            <person name="Woyke T."/>
        </authorList>
    </citation>
    <scope>NUCLEOTIDE SEQUENCE [LARGE SCALE GENOMIC DNA]</scope>
    <source>
        <strain evidence="6 7">DSM 26524</strain>
    </source>
</reference>
<dbReference type="Proteomes" id="UP000245412">
    <property type="component" value="Unassembled WGS sequence"/>
</dbReference>
<evidence type="ECO:0000313" key="6">
    <source>
        <dbReference type="EMBL" id="PWJ73345.1"/>
    </source>
</evidence>
<evidence type="ECO:0000259" key="5">
    <source>
        <dbReference type="PROSITE" id="PS51918"/>
    </source>
</evidence>
<dbReference type="GO" id="GO:0051536">
    <property type="term" value="F:iron-sulfur cluster binding"/>
    <property type="evidence" value="ECO:0007669"/>
    <property type="project" value="UniProtKB-KW"/>
</dbReference>
<dbReference type="InterPro" id="IPR007197">
    <property type="entry name" value="rSAM"/>
</dbReference>
<accession>A0AB73T0J1</accession>
<dbReference type="Pfam" id="PF04055">
    <property type="entry name" value="Radical_SAM"/>
    <property type="match status" value="1"/>
</dbReference>
<evidence type="ECO:0000256" key="4">
    <source>
        <dbReference type="ARBA" id="ARBA00023014"/>
    </source>
</evidence>
<keyword evidence="1" id="KW-0949">S-adenosyl-L-methionine</keyword>
<dbReference type="EMBL" id="QGGY01000013">
    <property type="protein sequence ID" value="PWJ73345.1"/>
    <property type="molecule type" value="Genomic_DNA"/>
</dbReference>
<gene>
    <name evidence="6" type="ORF">C7383_113131</name>
</gene>
<dbReference type="InterPro" id="IPR058240">
    <property type="entry name" value="rSAM_sf"/>
</dbReference>
<dbReference type="GO" id="GO:0046872">
    <property type="term" value="F:metal ion binding"/>
    <property type="evidence" value="ECO:0007669"/>
    <property type="project" value="UniProtKB-KW"/>
</dbReference>
<dbReference type="GO" id="GO:0003824">
    <property type="term" value="F:catalytic activity"/>
    <property type="evidence" value="ECO:0007669"/>
    <property type="project" value="InterPro"/>
</dbReference>
<dbReference type="CDD" id="cd01335">
    <property type="entry name" value="Radical_SAM"/>
    <property type="match status" value="1"/>
</dbReference>
<dbReference type="AlphaFoldDB" id="A0AB73T0J1"/>
<proteinExistence type="predicted"/>
<dbReference type="SFLD" id="SFLDS00029">
    <property type="entry name" value="Radical_SAM"/>
    <property type="match status" value="1"/>
</dbReference>
<keyword evidence="2" id="KW-0479">Metal-binding</keyword>
<dbReference type="PANTHER" id="PTHR43524">
    <property type="entry name" value="RADICAL SAM SUPERFAMILY PROTEIN"/>
    <property type="match status" value="1"/>
</dbReference>
<dbReference type="SFLD" id="SFLDG01067">
    <property type="entry name" value="SPASM/twitch_domain_containing"/>
    <property type="match status" value="1"/>
</dbReference>
<evidence type="ECO:0000256" key="1">
    <source>
        <dbReference type="ARBA" id="ARBA00022691"/>
    </source>
</evidence>
<evidence type="ECO:0000256" key="3">
    <source>
        <dbReference type="ARBA" id="ARBA00023004"/>
    </source>
</evidence>
<organism evidence="6 7">
    <name type="scientific">Murimonas intestini</name>
    <dbReference type="NCBI Taxonomy" id="1337051"/>
    <lineage>
        <taxon>Bacteria</taxon>
        <taxon>Bacillati</taxon>
        <taxon>Bacillota</taxon>
        <taxon>Clostridia</taxon>
        <taxon>Lachnospirales</taxon>
        <taxon>Lachnospiraceae</taxon>
        <taxon>Murimonas</taxon>
    </lineage>
</organism>
<keyword evidence="4" id="KW-0411">Iron-sulfur</keyword>
<keyword evidence="7" id="KW-1185">Reference proteome</keyword>
<comment type="caution">
    <text evidence="6">The sequence shown here is derived from an EMBL/GenBank/DDBJ whole genome shotgun (WGS) entry which is preliminary data.</text>
</comment>
<keyword evidence="3" id="KW-0408">Iron</keyword>
<dbReference type="RefSeq" id="WP_109747883.1">
    <property type="nucleotide sequence ID" value="NZ_JANKBI010000022.1"/>
</dbReference>
<dbReference type="PANTHER" id="PTHR43524:SF1">
    <property type="entry name" value="RADICAL SAM SUPERFAMILY PROTEIN"/>
    <property type="match status" value="1"/>
</dbReference>
<dbReference type="SUPFAM" id="SSF102114">
    <property type="entry name" value="Radical SAM enzymes"/>
    <property type="match status" value="1"/>
</dbReference>